<sequence>MPVAEIGLLAIFIASIAVLAVVMYLLVRTSERPQQNEKKPRVVSVVKCNDGREIRRDYKDGEYVGAVAQDCPDGVIIGVYKEGGEYGV</sequence>
<dbReference type="EMBL" id="JZWT02000002">
    <property type="protein sequence ID" value="MFB6489761.1"/>
    <property type="molecule type" value="Genomic_DNA"/>
</dbReference>
<evidence type="ECO:0000313" key="1">
    <source>
        <dbReference type="EMBL" id="MFB6489761.1"/>
    </source>
</evidence>
<proteinExistence type="predicted"/>
<evidence type="ECO:0000313" key="2">
    <source>
        <dbReference type="Proteomes" id="UP000033636"/>
    </source>
</evidence>
<gene>
    <name evidence="1" type="ORF">TU35_000700</name>
</gene>
<comment type="caution">
    <text evidence="1">The sequence shown here is derived from an EMBL/GenBank/DDBJ whole genome shotgun (WGS) entry which is preliminary data.</text>
</comment>
<accession>A0ACC6UYM5</accession>
<protein>
    <submittedName>
        <fullName evidence="1">Uncharacterized protein</fullName>
    </submittedName>
</protein>
<organism evidence="1 2">
    <name type="scientific">Thermoproteus sp. AZ2</name>
    <dbReference type="NCBI Taxonomy" id="1609232"/>
    <lineage>
        <taxon>Archaea</taxon>
        <taxon>Thermoproteota</taxon>
        <taxon>Thermoprotei</taxon>
        <taxon>Thermoproteales</taxon>
        <taxon>Thermoproteaceae</taxon>
        <taxon>Thermoproteus</taxon>
    </lineage>
</organism>
<reference evidence="1" key="1">
    <citation type="submission" date="2024-07" db="EMBL/GenBank/DDBJ databases">
        <title>Metagenome and Metagenome-Assembled Genomes of Archaea from a hot spring from the geothermal field of Los Azufres, Mexico.</title>
        <authorList>
            <person name="Marin-Paredes R."/>
            <person name="Martinez-Romero E."/>
            <person name="Servin-Garciduenas L.E."/>
        </authorList>
    </citation>
    <scope>NUCLEOTIDE SEQUENCE</scope>
</reference>
<dbReference type="Proteomes" id="UP000033636">
    <property type="component" value="Unassembled WGS sequence"/>
</dbReference>
<name>A0ACC6UYM5_9CREN</name>